<comment type="caution">
    <text evidence="2">The sequence shown here is derived from an EMBL/GenBank/DDBJ whole genome shotgun (WGS) entry which is preliminary data.</text>
</comment>
<sequence length="131" mass="14649">MDSNSSLATLKEPLSEVGFEPTPPFGDQKSQQLRRLKYLESGALDRSAILTLTWNLATRKEPLSEVGFEPTPPFGDQKSQQLRSLATRKEPLSEVRFEPTPPIGDQKPQQLRRLKYFESGALDHSAIPTLA</sequence>
<feature type="compositionally biased region" description="Basic and acidic residues" evidence="1">
    <location>
        <begin position="88"/>
        <end position="97"/>
    </location>
</feature>
<feature type="region of interest" description="Disordered" evidence="1">
    <location>
        <begin position="64"/>
        <end position="83"/>
    </location>
</feature>
<reference evidence="2 3" key="1">
    <citation type="submission" date="2023-09" db="EMBL/GenBank/DDBJ databases">
        <authorList>
            <person name="Wang M."/>
        </authorList>
    </citation>
    <scope>NUCLEOTIDE SEQUENCE [LARGE SCALE GENOMIC DNA]</scope>
    <source>
        <strain evidence="2">GT-2023</strain>
        <tissue evidence="2">Liver</tissue>
    </source>
</reference>
<accession>A0ABR3LND6</accession>
<dbReference type="EMBL" id="JAYMGO010000020">
    <property type="protein sequence ID" value="KAL1254417.1"/>
    <property type="molecule type" value="Genomic_DNA"/>
</dbReference>
<name>A0ABR3LND6_9TELE</name>
<dbReference type="Proteomes" id="UP001558613">
    <property type="component" value="Unassembled WGS sequence"/>
</dbReference>
<protein>
    <submittedName>
        <fullName evidence="2">Uncharacterized protein</fullName>
    </submittedName>
</protein>
<feature type="region of interest" description="Disordered" evidence="1">
    <location>
        <begin position="1"/>
        <end position="31"/>
    </location>
</feature>
<proteinExistence type="predicted"/>
<organism evidence="2 3">
    <name type="scientific">Cirrhinus molitorella</name>
    <name type="common">mud carp</name>
    <dbReference type="NCBI Taxonomy" id="172907"/>
    <lineage>
        <taxon>Eukaryota</taxon>
        <taxon>Metazoa</taxon>
        <taxon>Chordata</taxon>
        <taxon>Craniata</taxon>
        <taxon>Vertebrata</taxon>
        <taxon>Euteleostomi</taxon>
        <taxon>Actinopterygii</taxon>
        <taxon>Neopterygii</taxon>
        <taxon>Teleostei</taxon>
        <taxon>Ostariophysi</taxon>
        <taxon>Cypriniformes</taxon>
        <taxon>Cyprinidae</taxon>
        <taxon>Labeoninae</taxon>
        <taxon>Labeonini</taxon>
        <taxon>Cirrhinus</taxon>
    </lineage>
</organism>
<gene>
    <name evidence="2" type="ORF">QQF64_016646</name>
</gene>
<feature type="region of interest" description="Disordered" evidence="1">
    <location>
        <begin position="88"/>
        <end position="111"/>
    </location>
</feature>
<evidence type="ECO:0000256" key="1">
    <source>
        <dbReference type="SAM" id="MobiDB-lite"/>
    </source>
</evidence>
<keyword evidence="3" id="KW-1185">Reference proteome</keyword>
<evidence type="ECO:0000313" key="2">
    <source>
        <dbReference type="EMBL" id="KAL1254417.1"/>
    </source>
</evidence>
<evidence type="ECO:0000313" key="3">
    <source>
        <dbReference type="Proteomes" id="UP001558613"/>
    </source>
</evidence>